<dbReference type="Gene3D" id="3.40.50.720">
    <property type="entry name" value="NAD(P)-binding Rossmann-like Domain"/>
    <property type="match status" value="1"/>
</dbReference>
<dbReference type="SUPFAM" id="SSF51735">
    <property type="entry name" value="NAD(P)-binding Rossmann-fold domains"/>
    <property type="match status" value="1"/>
</dbReference>
<dbReference type="PRINTS" id="PR00081">
    <property type="entry name" value="GDHRDH"/>
</dbReference>
<evidence type="ECO:0000256" key="2">
    <source>
        <dbReference type="ARBA" id="ARBA00023002"/>
    </source>
</evidence>
<proteinExistence type="inferred from homology"/>
<dbReference type="PANTHER" id="PTHR42901:SF1">
    <property type="entry name" value="ALCOHOL DEHYDROGENASE"/>
    <property type="match status" value="1"/>
</dbReference>
<organism evidence="5 6">
    <name type="scientific">Rotaria magnacalcarata</name>
    <dbReference type="NCBI Taxonomy" id="392030"/>
    <lineage>
        <taxon>Eukaryota</taxon>
        <taxon>Metazoa</taxon>
        <taxon>Spiralia</taxon>
        <taxon>Gnathifera</taxon>
        <taxon>Rotifera</taxon>
        <taxon>Eurotatoria</taxon>
        <taxon>Bdelloidea</taxon>
        <taxon>Philodinida</taxon>
        <taxon>Philodinidae</taxon>
        <taxon>Rotaria</taxon>
    </lineage>
</organism>
<dbReference type="PROSITE" id="PS00061">
    <property type="entry name" value="ADH_SHORT"/>
    <property type="match status" value="1"/>
</dbReference>
<dbReference type="InterPro" id="IPR036291">
    <property type="entry name" value="NAD(P)-bd_dom_sf"/>
</dbReference>
<dbReference type="FunFam" id="3.40.50.720:FF:000047">
    <property type="entry name" value="NADP-dependent L-serine/L-allo-threonine dehydrogenase"/>
    <property type="match status" value="1"/>
</dbReference>
<protein>
    <submittedName>
        <fullName evidence="5">Uncharacterized protein</fullName>
    </submittedName>
</protein>
<keyword evidence="2" id="KW-0560">Oxidoreductase</keyword>
<evidence type="ECO:0000256" key="3">
    <source>
        <dbReference type="RuleBase" id="RU000363"/>
    </source>
</evidence>
<dbReference type="Proteomes" id="UP000663842">
    <property type="component" value="Unassembled WGS sequence"/>
</dbReference>
<comment type="caution">
    <text evidence="5">The sequence shown here is derived from an EMBL/GenBank/DDBJ whole genome shotgun (WGS) entry which is preliminary data.</text>
</comment>
<dbReference type="EMBL" id="CAJOBF010000830">
    <property type="protein sequence ID" value="CAF3875957.1"/>
    <property type="molecule type" value="Genomic_DNA"/>
</dbReference>
<dbReference type="InterPro" id="IPR002347">
    <property type="entry name" value="SDR_fam"/>
</dbReference>
<dbReference type="Proteomes" id="UP000663887">
    <property type="component" value="Unassembled WGS sequence"/>
</dbReference>
<evidence type="ECO:0000256" key="1">
    <source>
        <dbReference type="ARBA" id="ARBA00006484"/>
    </source>
</evidence>
<dbReference type="InterPro" id="IPR020904">
    <property type="entry name" value="Sc_DH/Rdtase_CS"/>
</dbReference>
<dbReference type="GO" id="GO:0016616">
    <property type="term" value="F:oxidoreductase activity, acting on the CH-OH group of donors, NAD or NADP as acceptor"/>
    <property type="evidence" value="ECO:0007669"/>
    <property type="project" value="UniProtKB-ARBA"/>
</dbReference>
<dbReference type="Pfam" id="PF00106">
    <property type="entry name" value="adh_short"/>
    <property type="match status" value="1"/>
</dbReference>
<dbReference type="PANTHER" id="PTHR42901">
    <property type="entry name" value="ALCOHOL DEHYDROGENASE"/>
    <property type="match status" value="1"/>
</dbReference>
<dbReference type="PRINTS" id="PR00080">
    <property type="entry name" value="SDRFAMILY"/>
</dbReference>
<reference evidence="5" key="1">
    <citation type="submission" date="2021-02" db="EMBL/GenBank/DDBJ databases">
        <authorList>
            <person name="Nowell W R."/>
        </authorList>
    </citation>
    <scope>NUCLEOTIDE SEQUENCE</scope>
</reference>
<dbReference type="EMBL" id="CAJNRG010013019">
    <property type="protein sequence ID" value="CAF2145304.1"/>
    <property type="molecule type" value="Genomic_DNA"/>
</dbReference>
<evidence type="ECO:0000313" key="6">
    <source>
        <dbReference type="Proteomes" id="UP000663842"/>
    </source>
</evidence>
<evidence type="ECO:0000313" key="5">
    <source>
        <dbReference type="EMBL" id="CAF3875957.1"/>
    </source>
</evidence>
<accession>A0A819FX03</accession>
<gene>
    <name evidence="5" type="ORF">UXM345_LOCUS9202</name>
    <name evidence="4" type="ORF">XDN619_LOCUS27534</name>
</gene>
<sequence>MIKTILITGATSGFGKAIAEKFAAAKWNCIITGRRKEKLEEVAAALVIEHDVKVLPLVFDVQDRAAVFNAIENIPAEWKNIDVLVNNAGLALGRDNFDVANIDDWETMMQTNVNGLLYVTKAVLPYMTSKQKGHIINMGSVAAKEIYQFGNGYCGSKAAVDALSHTTGIQIKPKAEVLKGLTGKARVTALKKMASTKAKQTYAGFTPLTAQDIADTIFYCATLPEHVCINDLTITCTAQADAIYFHKEP</sequence>
<dbReference type="AlphaFoldDB" id="A0A819FX03"/>
<evidence type="ECO:0000313" key="4">
    <source>
        <dbReference type="EMBL" id="CAF2145304.1"/>
    </source>
</evidence>
<name>A0A819FX03_9BILA</name>
<comment type="similarity">
    <text evidence="1 3">Belongs to the short-chain dehydrogenases/reductases (SDR) family.</text>
</comment>